<reference evidence="3" key="1">
    <citation type="submission" date="2016-06" db="UniProtKB">
        <authorList>
            <consortium name="WormBaseParasite"/>
        </authorList>
    </citation>
    <scope>IDENTIFICATION</scope>
</reference>
<protein>
    <submittedName>
        <fullName evidence="3">MSP domain-containing protein</fullName>
    </submittedName>
</protein>
<dbReference type="WBParaSite" id="nOo.2.0.1.t00466-RA">
    <property type="protein sequence ID" value="nOo.2.0.1.t00466-RA"/>
    <property type="gene ID" value="nOo.2.0.1.g00466"/>
</dbReference>
<evidence type="ECO:0000313" key="3">
    <source>
        <dbReference type="WBParaSite" id="nOo.2.0.1.t00466-RA"/>
    </source>
</evidence>
<keyword evidence="2" id="KW-1185">Reference proteome</keyword>
<evidence type="ECO:0000313" key="1">
    <source>
        <dbReference type="EMBL" id="VDK62202.1"/>
    </source>
</evidence>
<name>A0A182DXT2_ONCOC</name>
<dbReference type="Proteomes" id="UP000271087">
    <property type="component" value="Unassembled WGS sequence"/>
</dbReference>
<organism evidence="3">
    <name type="scientific">Onchocerca ochengi</name>
    <name type="common">Filarial nematode worm</name>
    <dbReference type="NCBI Taxonomy" id="42157"/>
    <lineage>
        <taxon>Eukaryota</taxon>
        <taxon>Metazoa</taxon>
        <taxon>Ecdysozoa</taxon>
        <taxon>Nematoda</taxon>
        <taxon>Chromadorea</taxon>
        <taxon>Rhabditida</taxon>
        <taxon>Spirurina</taxon>
        <taxon>Spiruromorpha</taxon>
        <taxon>Filarioidea</taxon>
        <taxon>Onchocercidae</taxon>
        <taxon>Onchocerca</taxon>
    </lineage>
</organism>
<proteinExistence type="predicted"/>
<gene>
    <name evidence="1" type="ORF">NOO_LOCUS466</name>
</gene>
<dbReference type="OrthoDB" id="5839337at2759"/>
<sequence>MPFVINSSSNGILNLRNAYSNDWIAIRILTKNSELNIYSTKFLLPPGRTSVGEVTMKNNLMDGKLPSRLRIQWYMIRAHCPARNVNTLWTRPYYVPRDQWHYKIIRIHFDLG</sequence>
<evidence type="ECO:0000313" key="2">
    <source>
        <dbReference type="Proteomes" id="UP000271087"/>
    </source>
</evidence>
<dbReference type="EMBL" id="UYRW01000045">
    <property type="protein sequence ID" value="VDK62202.1"/>
    <property type="molecule type" value="Genomic_DNA"/>
</dbReference>
<reference evidence="1 2" key="2">
    <citation type="submission" date="2018-08" db="EMBL/GenBank/DDBJ databases">
        <authorList>
            <person name="Laetsch R D."/>
            <person name="Stevens L."/>
            <person name="Kumar S."/>
            <person name="Blaxter L. M."/>
        </authorList>
    </citation>
    <scope>NUCLEOTIDE SEQUENCE [LARGE SCALE GENOMIC DNA]</scope>
</reference>
<accession>A0A182DXT2</accession>
<dbReference type="AlphaFoldDB" id="A0A182DXT2"/>